<dbReference type="Proteomes" id="UP000297245">
    <property type="component" value="Unassembled WGS sequence"/>
</dbReference>
<sequence length="191" mass="21507">MLKGILGHMGMVNSWQRWLVGRDGFDGEEKDECANVEISDKFDVVIGGGSDVSCLLLLLKKHLATSGLALSCSAPNSLFKMYIIIFPELGKPRALDFPILTTCNTCIPQDCFTHTKTVQCSRHLIGTSWIESNRDCQTRSQNIMARNGRFQYTPSQSFTASDRALLNRPQWNRLDSIWAEVEGFWTRELGD</sequence>
<keyword evidence="2" id="KW-1185">Reference proteome</keyword>
<dbReference type="EMBL" id="ML179421">
    <property type="protein sequence ID" value="THU88135.1"/>
    <property type="molecule type" value="Genomic_DNA"/>
</dbReference>
<evidence type="ECO:0000313" key="1">
    <source>
        <dbReference type="EMBL" id="THU88135.1"/>
    </source>
</evidence>
<dbReference type="AlphaFoldDB" id="A0A4V4HDQ6"/>
<protein>
    <submittedName>
        <fullName evidence="1">Uncharacterized protein</fullName>
    </submittedName>
</protein>
<organism evidence="1 2">
    <name type="scientific">Dendrothele bispora (strain CBS 962.96)</name>
    <dbReference type="NCBI Taxonomy" id="1314807"/>
    <lineage>
        <taxon>Eukaryota</taxon>
        <taxon>Fungi</taxon>
        <taxon>Dikarya</taxon>
        <taxon>Basidiomycota</taxon>
        <taxon>Agaricomycotina</taxon>
        <taxon>Agaricomycetes</taxon>
        <taxon>Agaricomycetidae</taxon>
        <taxon>Agaricales</taxon>
        <taxon>Agaricales incertae sedis</taxon>
        <taxon>Dendrothele</taxon>
    </lineage>
</organism>
<evidence type="ECO:0000313" key="2">
    <source>
        <dbReference type="Proteomes" id="UP000297245"/>
    </source>
</evidence>
<reference evidence="1 2" key="1">
    <citation type="journal article" date="2019" name="Nat. Ecol. Evol.">
        <title>Megaphylogeny resolves global patterns of mushroom evolution.</title>
        <authorList>
            <person name="Varga T."/>
            <person name="Krizsan K."/>
            <person name="Foldi C."/>
            <person name="Dima B."/>
            <person name="Sanchez-Garcia M."/>
            <person name="Sanchez-Ramirez S."/>
            <person name="Szollosi G.J."/>
            <person name="Szarkandi J.G."/>
            <person name="Papp V."/>
            <person name="Albert L."/>
            <person name="Andreopoulos W."/>
            <person name="Angelini C."/>
            <person name="Antonin V."/>
            <person name="Barry K.W."/>
            <person name="Bougher N.L."/>
            <person name="Buchanan P."/>
            <person name="Buyck B."/>
            <person name="Bense V."/>
            <person name="Catcheside P."/>
            <person name="Chovatia M."/>
            <person name="Cooper J."/>
            <person name="Damon W."/>
            <person name="Desjardin D."/>
            <person name="Finy P."/>
            <person name="Geml J."/>
            <person name="Haridas S."/>
            <person name="Hughes K."/>
            <person name="Justo A."/>
            <person name="Karasinski D."/>
            <person name="Kautmanova I."/>
            <person name="Kiss B."/>
            <person name="Kocsube S."/>
            <person name="Kotiranta H."/>
            <person name="LaButti K.M."/>
            <person name="Lechner B.E."/>
            <person name="Liimatainen K."/>
            <person name="Lipzen A."/>
            <person name="Lukacs Z."/>
            <person name="Mihaltcheva S."/>
            <person name="Morgado L.N."/>
            <person name="Niskanen T."/>
            <person name="Noordeloos M.E."/>
            <person name="Ohm R.A."/>
            <person name="Ortiz-Santana B."/>
            <person name="Ovrebo C."/>
            <person name="Racz N."/>
            <person name="Riley R."/>
            <person name="Savchenko A."/>
            <person name="Shiryaev A."/>
            <person name="Soop K."/>
            <person name="Spirin V."/>
            <person name="Szebenyi C."/>
            <person name="Tomsovsky M."/>
            <person name="Tulloss R.E."/>
            <person name="Uehling J."/>
            <person name="Grigoriev I.V."/>
            <person name="Vagvolgyi C."/>
            <person name="Papp T."/>
            <person name="Martin F.M."/>
            <person name="Miettinen O."/>
            <person name="Hibbett D.S."/>
            <person name="Nagy L.G."/>
        </authorList>
    </citation>
    <scope>NUCLEOTIDE SEQUENCE [LARGE SCALE GENOMIC DNA]</scope>
    <source>
        <strain evidence="1 2">CBS 962.96</strain>
    </source>
</reference>
<proteinExistence type="predicted"/>
<name>A0A4V4HDQ6_DENBC</name>
<gene>
    <name evidence="1" type="ORF">K435DRAFT_866598</name>
</gene>
<accession>A0A4V4HDQ6</accession>